<feature type="transmembrane region" description="Helical" evidence="1">
    <location>
        <begin position="6"/>
        <end position="26"/>
    </location>
</feature>
<name>K0AXE9_GOTA9</name>
<protein>
    <submittedName>
        <fullName evidence="2">Uncharacterized protein</fullName>
    </submittedName>
</protein>
<dbReference type="KEGG" id="cad:Curi_c03100"/>
<dbReference type="HOGENOM" id="CLU_2664487_0_0_9"/>
<dbReference type="Proteomes" id="UP000006094">
    <property type="component" value="Chromosome"/>
</dbReference>
<organism evidence="2 3">
    <name type="scientific">Gottschalkia acidurici (strain ATCC 7906 / DSM 604 / BCRC 14475 / CIP 104303 / KCTC 5404 / NCIMB 10678 / 9a)</name>
    <name type="common">Clostridium acidurici</name>
    <dbReference type="NCBI Taxonomy" id="1128398"/>
    <lineage>
        <taxon>Bacteria</taxon>
        <taxon>Bacillati</taxon>
        <taxon>Bacillota</taxon>
        <taxon>Tissierellia</taxon>
        <taxon>Tissierellales</taxon>
        <taxon>Gottschalkiaceae</taxon>
        <taxon>Gottschalkia</taxon>
    </lineage>
</organism>
<evidence type="ECO:0000313" key="3">
    <source>
        <dbReference type="Proteomes" id="UP000006094"/>
    </source>
</evidence>
<keyword evidence="3" id="KW-1185">Reference proteome</keyword>
<dbReference type="STRING" id="1128398.Curi_c03100"/>
<gene>
    <name evidence="2" type="ordered locus">Curi_c03100</name>
</gene>
<evidence type="ECO:0000313" key="2">
    <source>
        <dbReference type="EMBL" id="AFS77390.1"/>
    </source>
</evidence>
<reference evidence="2 3" key="1">
    <citation type="journal article" date="2012" name="PLoS ONE">
        <title>The purine-utilizing bacterium Clostridium acidurici 9a: a genome-guided metabolic reconsideration.</title>
        <authorList>
            <person name="Hartwich K."/>
            <person name="Poehlein A."/>
            <person name="Daniel R."/>
        </authorList>
    </citation>
    <scope>NUCLEOTIDE SEQUENCE [LARGE SCALE GENOMIC DNA]</scope>
    <source>
        <strain evidence="3">ATCC 7906 / DSM 604 / BCRC 14475 / CIP 104303 / KCTC 5404 / NCIMB 10678 / 9a</strain>
    </source>
</reference>
<proteinExistence type="predicted"/>
<keyword evidence="1" id="KW-0472">Membrane</keyword>
<dbReference type="EMBL" id="CP003326">
    <property type="protein sequence ID" value="AFS77390.1"/>
    <property type="molecule type" value="Genomic_DNA"/>
</dbReference>
<dbReference type="OrthoDB" id="9971356at2"/>
<sequence length="75" mass="9273">MNLEYLYLLSFILFYICFISIGYIAISSMKSPIIFKNIINYEAESNRFLNYNIYLEKMDYIPYEKYEIWRFYFPA</sequence>
<keyword evidence="1" id="KW-0812">Transmembrane</keyword>
<keyword evidence="1" id="KW-1133">Transmembrane helix</keyword>
<accession>K0AXE9</accession>
<dbReference type="AlphaFoldDB" id="K0AXE9"/>
<evidence type="ECO:0000256" key="1">
    <source>
        <dbReference type="SAM" id="Phobius"/>
    </source>
</evidence>
<dbReference type="RefSeq" id="WP_014966527.1">
    <property type="nucleotide sequence ID" value="NC_018664.1"/>
</dbReference>